<evidence type="ECO:0000256" key="5">
    <source>
        <dbReference type="ARBA" id="ARBA00022989"/>
    </source>
</evidence>
<reference evidence="9 10" key="1">
    <citation type="submission" date="2021-01" db="EMBL/GenBank/DDBJ databases">
        <title>Isolation and description of Catonella massiliensis sp. nov., a novel Catonella species, isolated from a stable periodontitis subject.</title>
        <authorList>
            <person name="Antezack A."/>
            <person name="Boxberger M."/>
            <person name="La Scola B."/>
            <person name="Monnet-Corti V."/>
        </authorList>
    </citation>
    <scope>NUCLEOTIDE SEQUENCE [LARGE SCALE GENOMIC DNA]</scope>
    <source>
        <strain evidence="9 10">Marseille-Q4567</strain>
    </source>
</reference>
<evidence type="ECO:0000259" key="8">
    <source>
        <dbReference type="PROSITE" id="PS50928"/>
    </source>
</evidence>
<dbReference type="InterPro" id="IPR000515">
    <property type="entry name" value="MetI-like"/>
</dbReference>
<dbReference type="SUPFAM" id="SSF161098">
    <property type="entry name" value="MetI-like"/>
    <property type="match status" value="1"/>
</dbReference>
<keyword evidence="2 7" id="KW-0813">Transport</keyword>
<dbReference type="Pfam" id="PF19300">
    <property type="entry name" value="BPD_transp_1_N"/>
    <property type="match status" value="1"/>
</dbReference>
<evidence type="ECO:0000256" key="7">
    <source>
        <dbReference type="RuleBase" id="RU363032"/>
    </source>
</evidence>
<feature type="transmembrane region" description="Helical" evidence="7">
    <location>
        <begin position="173"/>
        <end position="192"/>
    </location>
</feature>
<evidence type="ECO:0000256" key="1">
    <source>
        <dbReference type="ARBA" id="ARBA00004651"/>
    </source>
</evidence>
<keyword evidence="4 7" id="KW-0812">Transmembrane</keyword>
<evidence type="ECO:0000256" key="2">
    <source>
        <dbReference type="ARBA" id="ARBA00022448"/>
    </source>
</evidence>
<dbReference type="Proteomes" id="UP000604730">
    <property type="component" value="Unassembled WGS sequence"/>
</dbReference>
<feature type="transmembrane region" description="Helical" evidence="7">
    <location>
        <begin position="131"/>
        <end position="153"/>
    </location>
</feature>
<protein>
    <submittedName>
        <fullName evidence="9">ABC transporter permease</fullName>
    </submittedName>
</protein>
<evidence type="ECO:0000313" key="9">
    <source>
        <dbReference type="EMBL" id="MBK5897732.1"/>
    </source>
</evidence>
<accession>A0ABS1J0R5</accession>
<dbReference type="Gene3D" id="1.10.3720.10">
    <property type="entry name" value="MetI-like"/>
    <property type="match status" value="1"/>
</dbReference>
<feature type="transmembrane region" description="Helical" evidence="7">
    <location>
        <begin position="95"/>
        <end position="119"/>
    </location>
</feature>
<comment type="caution">
    <text evidence="9">The sequence shown here is derived from an EMBL/GenBank/DDBJ whole genome shotgun (WGS) entry which is preliminary data.</text>
</comment>
<organism evidence="9 10">
    <name type="scientific">Catonella massiliensis</name>
    <dbReference type="NCBI Taxonomy" id="2799636"/>
    <lineage>
        <taxon>Bacteria</taxon>
        <taxon>Bacillati</taxon>
        <taxon>Bacillota</taxon>
        <taxon>Clostridia</taxon>
        <taxon>Lachnospirales</taxon>
        <taxon>Lachnospiraceae</taxon>
        <taxon>Catonella</taxon>
    </lineage>
</organism>
<dbReference type="PANTHER" id="PTHR43163">
    <property type="entry name" value="DIPEPTIDE TRANSPORT SYSTEM PERMEASE PROTEIN DPPB-RELATED"/>
    <property type="match status" value="1"/>
</dbReference>
<proteinExistence type="inferred from homology"/>
<dbReference type="InterPro" id="IPR035906">
    <property type="entry name" value="MetI-like_sf"/>
</dbReference>
<comment type="similarity">
    <text evidence="7">Belongs to the binding-protein-dependent transport system permease family.</text>
</comment>
<dbReference type="PANTHER" id="PTHR43163:SF6">
    <property type="entry name" value="DIPEPTIDE TRANSPORT SYSTEM PERMEASE PROTEIN DPPB-RELATED"/>
    <property type="match status" value="1"/>
</dbReference>
<keyword evidence="6 7" id="KW-0472">Membrane</keyword>
<sequence length="306" mass="33593">MLKFFAKRILESVVILFGVILITFLLMNIIPGNAATVLMGQKPNEQAYDRIVKKLELDKPVGERFVKYISDLSRGDLGTSIIMNRKVADIIKNSFPATMILTLSSLTFAWIFGIILGILSALHNGKFVDRLIMGTAILGISMPSFWIAIIFQYVFAYKLKLVPISGFGKPIQLILPSIVLGIAMAGSIARLLRANLLEVLGMDFLDLAKTKGAKKYRLLFLHALKSSLLPVITIMIMQLTSLFGGAMITESIFGIPGLGTLSISALTNRDLPVLQGIILFGTVITILGNLLADIIYTILDPRIRLK</sequence>
<comment type="subcellular location">
    <subcellularLocation>
        <location evidence="1 7">Cell membrane</location>
        <topology evidence="1 7">Multi-pass membrane protein</topology>
    </subcellularLocation>
</comment>
<keyword evidence="5 7" id="KW-1133">Transmembrane helix</keyword>
<evidence type="ECO:0000313" key="10">
    <source>
        <dbReference type="Proteomes" id="UP000604730"/>
    </source>
</evidence>
<keyword evidence="3" id="KW-1003">Cell membrane</keyword>
<dbReference type="Pfam" id="PF00528">
    <property type="entry name" value="BPD_transp_1"/>
    <property type="match status" value="1"/>
</dbReference>
<dbReference type="PROSITE" id="PS50928">
    <property type="entry name" value="ABC_TM1"/>
    <property type="match status" value="1"/>
</dbReference>
<keyword evidence="10" id="KW-1185">Reference proteome</keyword>
<feature type="transmembrane region" description="Helical" evidence="7">
    <location>
        <begin position="273"/>
        <end position="299"/>
    </location>
</feature>
<gene>
    <name evidence="9" type="ORF">JJN12_08080</name>
</gene>
<dbReference type="EMBL" id="JAEPRJ010000001">
    <property type="protein sequence ID" value="MBK5897732.1"/>
    <property type="molecule type" value="Genomic_DNA"/>
</dbReference>
<evidence type="ECO:0000256" key="6">
    <source>
        <dbReference type="ARBA" id="ARBA00023136"/>
    </source>
</evidence>
<name>A0ABS1J0R5_9FIRM</name>
<dbReference type="RefSeq" id="WP_208429198.1">
    <property type="nucleotide sequence ID" value="NZ_JAEPRJ010000001.1"/>
</dbReference>
<evidence type="ECO:0000256" key="3">
    <source>
        <dbReference type="ARBA" id="ARBA00022475"/>
    </source>
</evidence>
<evidence type="ECO:0000256" key="4">
    <source>
        <dbReference type="ARBA" id="ARBA00022692"/>
    </source>
</evidence>
<feature type="transmembrane region" description="Helical" evidence="7">
    <location>
        <begin position="227"/>
        <end position="253"/>
    </location>
</feature>
<feature type="domain" description="ABC transmembrane type-1" evidence="8">
    <location>
        <begin position="95"/>
        <end position="296"/>
    </location>
</feature>
<dbReference type="CDD" id="cd06261">
    <property type="entry name" value="TM_PBP2"/>
    <property type="match status" value="1"/>
</dbReference>
<feature type="transmembrane region" description="Helical" evidence="7">
    <location>
        <begin position="12"/>
        <end position="30"/>
    </location>
</feature>
<dbReference type="InterPro" id="IPR045621">
    <property type="entry name" value="BPD_transp_1_N"/>
</dbReference>